<feature type="non-terminal residue" evidence="7">
    <location>
        <position position="527"/>
    </location>
</feature>
<evidence type="ECO:0000313" key="7">
    <source>
        <dbReference type="EMBL" id="KAF2071918.1"/>
    </source>
</evidence>
<gene>
    <name evidence="7" type="ORF">CYY_006775</name>
</gene>
<dbReference type="PANTHER" id="PTHR31137">
    <property type="entry name" value="PROTEIN PSIB-RELATED-RELATED"/>
    <property type="match status" value="1"/>
</dbReference>
<evidence type="ECO:0000256" key="2">
    <source>
        <dbReference type="ARBA" id="ARBA00022729"/>
    </source>
</evidence>
<dbReference type="Pfam" id="PF00526">
    <property type="entry name" value="Dicty_CTDC"/>
    <property type="match status" value="3"/>
</dbReference>
<protein>
    <recommendedName>
        <fullName evidence="6">PA14 domain-containing protein</fullName>
    </recommendedName>
</protein>
<dbReference type="PANTHER" id="PTHR31137:SF5">
    <property type="entry name" value="PROTEIN PSIQ-RELATED"/>
    <property type="match status" value="1"/>
</dbReference>
<comment type="caution">
    <text evidence="7">The sequence shown here is derived from an EMBL/GenBank/DDBJ whole genome shotgun (WGS) entry which is preliminary data.</text>
</comment>
<keyword evidence="8" id="KW-1185">Reference proteome</keyword>
<evidence type="ECO:0000256" key="3">
    <source>
        <dbReference type="ARBA" id="ARBA00023180"/>
    </source>
</evidence>
<dbReference type="InterPro" id="IPR011874">
    <property type="entry name" value="Fibro_Slime"/>
</dbReference>
<dbReference type="OrthoDB" id="17079at2759"/>
<feature type="region of interest" description="Disordered" evidence="4">
    <location>
        <begin position="410"/>
        <end position="486"/>
    </location>
</feature>
<organism evidence="7 8">
    <name type="scientific">Polysphondylium violaceum</name>
    <dbReference type="NCBI Taxonomy" id="133409"/>
    <lineage>
        <taxon>Eukaryota</taxon>
        <taxon>Amoebozoa</taxon>
        <taxon>Evosea</taxon>
        <taxon>Eumycetozoa</taxon>
        <taxon>Dictyostelia</taxon>
        <taxon>Dictyosteliales</taxon>
        <taxon>Dictyosteliaceae</taxon>
        <taxon>Polysphondylium</taxon>
    </lineage>
</organism>
<reference evidence="7" key="1">
    <citation type="submission" date="2020-01" db="EMBL/GenBank/DDBJ databases">
        <title>Development of genomics and gene disruption for Polysphondylium violaceum indicates a role for the polyketide synthase stlB in stalk morphogenesis.</title>
        <authorList>
            <person name="Narita B."/>
            <person name="Kawabe Y."/>
            <person name="Kin K."/>
            <person name="Saito T."/>
            <person name="Gibbs R."/>
            <person name="Kuspa A."/>
            <person name="Muzny D."/>
            <person name="Queller D."/>
            <person name="Richards S."/>
            <person name="Strassman J."/>
            <person name="Sucgang R."/>
            <person name="Worley K."/>
            <person name="Schaap P."/>
        </authorList>
    </citation>
    <scope>NUCLEOTIDE SEQUENCE</scope>
    <source>
        <strain evidence="7">QSvi11</strain>
    </source>
</reference>
<name>A0A8J4PQV3_9MYCE</name>
<dbReference type="EMBL" id="AJWJ01000327">
    <property type="protein sequence ID" value="KAF2071918.1"/>
    <property type="molecule type" value="Genomic_DNA"/>
</dbReference>
<feature type="compositionally biased region" description="Low complexity" evidence="4">
    <location>
        <begin position="410"/>
        <end position="456"/>
    </location>
</feature>
<evidence type="ECO:0000256" key="5">
    <source>
        <dbReference type="SAM" id="SignalP"/>
    </source>
</evidence>
<dbReference type="SMART" id="SM00758">
    <property type="entry name" value="PA14"/>
    <property type="match status" value="1"/>
</dbReference>
<dbReference type="InterPro" id="IPR037524">
    <property type="entry name" value="PA14/GLEYA"/>
</dbReference>
<feature type="domain" description="PA14" evidence="6">
    <location>
        <begin position="111"/>
        <end position="256"/>
    </location>
</feature>
<dbReference type="GO" id="GO:0005576">
    <property type="term" value="C:extracellular region"/>
    <property type="evidence" value="ECO:0007669"/>
    <property type="project" value="TreeGrafter"/>
</dbReference>
<dbReference type="Proteomes" id="UP000695562">
    <property type="component" value="Unassembled WGS sequence"/>
</dbReference>
<dbReference type="PROSITE" id="PS51820">
    <property type="entry name" value="PA14"/>
    <property type="match status" value="1"/>
</dbReference>
<dbReference type="Pfam" id="PF07691">
    <property type="entry name" value="PA14"/>
    <property type="match status" value="1"/>
</dbReference>
<feature type="signal peptide" evidence="5">
    <location>
        <begin position="1"/>
        <end position="25"/>
    </location>
</feature>
<dbReference type="NCBIfam" id="TIGR02148">
    <property type="entry name" value="Fibro_Slime"/>
    <property type="match status" value="1"/>
</dbReference>
<evidence type="ECO:0000259" key="6">
    <source>
        <dbReference type="PROSITE" id="PS51820"/>
    </source>
</evidence>
<sequence>MASKYKQALVLVLIVFFYNIQNASSQATLDLSGVIRDTTPSRNPDFQYNVVTAQGIVLPTLGADNKPTYCCGDNSYPSIRPVVHNQTTFYGFFNDVAGVNIEIPYTVTLTQDPMNPNLYKYTNNAFFPIDGQGYDNATNFPGETVYRDAAGNPHNFHFCFEVHTEFEYRGGEIFTFTGDDDVWVFINDQLVIDLGGIHGALTASLNIDSLGLTIGQTYPFDFFYCERHTTESEIAITTTLPFVCPYYDGCGVCQGDNSSCCLPSNCDDRHELNTLLCITPTCTDNKTCTAFPATCSDNNVCTNDTCIPGAGCSFTPIVCNDYNPCTYDYCSSSFPYNGCVFVPIGGCVACENTTCQSEDLCIPLVCHPFNGSTCISNPINCDDGNPCTTDLCSEGICTYTVVPDCPRNTTTDTSTTTETTTSTSTTGTTAPATTGTTAPATTGTTAPATTTTSSTTEGGGTGTIPTTTTTTTTTTTSTTGPPAPPPCVCPPGYDCRLEYHPAAGWLILCTQRNTTTTTTSTSTTTRP</sequence>
<accession>A0A8J4PQV3</accession>
<dbReference type="InterPro" id="IPR001673">
    <property type="entry name" value="S_mold_repeat"/>
</dbReference>
<feature type="compositionally biased region" description="Low complexity" evidence="4">
    <location>
        <begin position="463"/>
        <end position="480"/>
    </location>
</feature>
<dbReference type="InterPro" id="IPR051154">
    <property type="entry name" value="Prespore-cell_inducing_factor"/>
</dbReference>
<keyword evidence="2 5" id="KW-0732">Signal</keyword>
<evidence type="ECO:0000256" key="4">
    <source>
        <dbReference type="SAM" id="MobiDB-lite"/>
    </source>
</evidence>
<evidence type="ECO:0000313" key="8">
    <source>
        <dbReference type="Proteomes" id="UP000695562"/>
    </source>
</evidence>
<dbReference type="InterPro" id="IPR011658">
    <property type="entry name" value="PA14_dom"/>
</dbReference>
<comment type="similarity">
    <text evidence="1">Belongs to the prespore-cell-inducing factor family.</text>
</comment>
<proteinExistence type="inferred from homology"/>
<feature type="chain" id="PRO_5035327881" description="PA14 domain-containing protein" evidence="5">
    <location>
        <begin position="26"/>
        <end position="527"/>
    </location>
</feature>
<keyword evidence="3" id="KW-0325">Glycoprotein</keyword>
<evidence type="ECO:0000256" key="1">
    <source>
        <dbReference type="ARBA" id="ARBA00008709"/>
    </source>
</evidence>
<dbReference type="AlphaFoldDB" id="A0A8J4PQV3"/>